<dbReference type="PROSITE" id="PS50231">
    <property type="entry name" value="RICIN_B_LECTIN"/>
    <property type="match status" value="1"/>
</dbReference>
<dbReference type="AlphaFoldDB" id="A0A2P6NGK1"/>
<dbReference type="EMBL" id="MDYQ01000090">
    <property type="protein sequence ID" value="PRP83088.1"/>
    <property type="molecule type" value="Genomic_DNA"/>
</dbReference>
<gene>
    <name evidence="2" type="ORF">PROFUN_09684</name>
</gene>
<reference evidence="2 3" key="1">
    <citation type="journal article" date="2018" name="Genome Biol. Evol.">
        <title>Multiple Roots of Fruiting Body Formation in Amoebozoa.</title>
        <authorList>
            <person name="Hillmann F."/>
            <person name="Forbes G."/>
            <person name="Novohradska S."/>
            <person name="Ferling I."/>
            <person name="Riege K."/>
            <person name="Groth M."/>
            <person name="Westermann M."/>
            <person name="Marz M."/>
            <person name="Spaller T."/>
            <person name="Winckler T."/>
            <person name="Schaap P."/>
            <person name="Glockner G."/>
        </authorList>
    </citation>
    <scope>NUCLEOTIDE SEQUENCE [LARGE SCALE GENOMIC DNA]</scope>
    <source>
        <strain evidence="2 3">Jena</strain>
    </source>
</reference>
<comment type="caution">
    <text evidence="2">The sequence shown here is derived from an EMBL/GenBank/DDBJ whole genome shotgun (WGS) entry which is preliminary data.</text>
</comment>
<proteinExistence type="predicted"/>
<dbReference type="InterPro" id="IPR000772">
    <property type="entry name" value="Ricin_B_lectin"/>
</dbReference>
<keyword evidence="3" id="KW-1185">Reference proteome</keyword>
<dbReference type="InParanoid" id="A0A2P6NGK1"/>
<dbReference type="OrthoDB" id="2142213at2759"/>
<evidence type="ECO:0000313" key="2">
    <source>
        <dbReference type="EMBL" id="PRP83088.1"/>
    </source>
</evidence>
<dbReference type="Proteomes" id="UP000241769">
    <property type="component" value="Unassembled WGS sequence"/>
</dbReference>
<name>A0A2P6NGK1_9EUKA</name>
<accession>A0A2P6NGK1</accession>
<dbReference type="Pfam" id="PF14200">
    <property type="entry name" value="RicinB_lectin_2"/>
    <property type="match status" value="1"/>
</dbReference>
<evidence type="ECO:0000313" key="3">
    <source>
        <dbReference type="Proteomes" id="UP000241769"/>
    </source>
</evidence>
<dbReference type="InterPro" id="IPR035992">
    <property type="entry name" value="Ricin_B-like_lectins"/>
</dbReference>
<dbReference type="SUPFAM" id="SSF55486">
    <property type="entry name" value="Metalloproteases ('zincins'), catalytic domain"/>
    <property type="match status" value="1"/>
</dbReference>
<feature type="domain" description="Ricin B lectin" evidence="1">
    <location>
        <begin position="303"/>
        <end position="388"/>
    </location>
</feature>
<evidence type="ECO:0000259" key="1">
    <source>
        <dbReference type="Pfam" id="PF14200"/>
    </source>
</evidence>
<dbReference type="SUPFAM" id="SSF50370">
    <property type="entry name" value="Ricin B-like lectins"/>
    <property type="match status" value="1"/>
</dbReference>
<sequence length="461" mass="49660">MCPFMFDAFNSGFSTIPLWLLITLFGAAMRGIALLALVTLAFGYDLSNKNVIWSDGLSGHISLTAVTPQPSGFSIFPANLSSCAGSDACDPNNTSPYWTNEGVPVNSTWMINFDDGTWIELCICQGYVMDQNAMARALSYVPPSVRSSVNRVTQKPTGNGAVTIGNSAIYKGQYLAEVFVHESAHSFDYSNGISGQNVWQNAIGNDTCVPDPYARTNEVEDWAQTSVLYWFLSYSNASDDILQNGTFRCWSRSRQVASLYMPHNVSREFDSRERVTIVPKTSEGRLNYIDTRVVTNSTNSGGWQLVPSSFNYYLICESGGGTMSCLDALGQTHSDNSPYIYHPRNGGFNQQWSLLPDGRGHHKIINRANGLALKNFGCGSASASTNVVFAADGTDDCLLWKIVRPTAATATATATATAATGTQSSASSSSTSVVQSTSEATGIQMTAGALFCVLVVVLNAF</sequence>
<organism evidence="2 3">
    <name type="scientific">Planoprotostelium fungivorum</name>
    <dbReference type="NCBI Taxonomy" id="1890364"/>
    <lineage>
        <taxon>Eukaryota</taxon>
        <taxon>Amoebozoa</taxon>
        <taxon>Evosea</taxon>
        <taxon>Variosea</taxon>
        <taxon>Cavosteliida</taxon>
        <taxon>Cavosteliaceae</taxon>
        <taxon>Planoprotostelium</taxon>
    </lineage>
</organism>
<dbReference type="Gene3D" id="2.80.10.50">
    <property type="match status" value="1"/>
</dbReference>
<protein>
    <submittedName>
        <fullName evidence="2">Alpha-L-fucosidase</fullName>
    </submittedName>
</protein>